<evidence type="ECO:0000256" key="5">
    <source>
        <dbReference type="ARBA" id="ARBA00022505"/>
    </source>
</evidence>
<accession>A0A1M5C7U6</accession>
<dbReference type="GO" id="GO:0006777">
    <property type="term" value="P:Mo-molybdopterin cofactor biosynthetic process"/>
    <property type="evidence" value="ECO:0007669"/>
    <property type="project" value="UniProtKB-UniRule"/>
</dbReference>
<dbReference type="Gene3D" id="3.90.105.10">
    <property type="entry name" value="Molybdopterin biosynthesis moea protein, domain 2"/>
    <property type="match status" value="1"/>
</dbReference>
<dbReference type="Pfam" id="PF03454">
    <property type="entry name" value="MoeA_C"/>
    <property type="match status" value="1"/>
</dbReference>
<dbReference type="PANTHER" id="PTHR10192:SF5">
    <property type="entry name" value="GEPHYRIN"/>
    <property type="match status" value="1"/>
</dbReference>
<evidence type="ECO:0000256" key="7">
    <source>
        <dbReference type="ARBA" id="ARBA00022723"/>
    </source>
</evidence>
<keyword evidence="8 11" id="KW-0460">Magnesium</keyword>
<dbReference type="SUPFAM" id="SSF63882">
    <property type="entry name" value="MoeA N-terminal region -like"/>
    <property type="match status" value="1"/>
</dbReference>
<dbReference type="Gene3D" id="3.40.980.10">
    <property type="entry name" value="MoaB/Mog-like domain"/>
    <property type="match status" value="1"/>
</dbReference>
<dbReference type="InterPro" id="IPR038987">
    <property type="entry name" value="MoeA-like"/>
</dbReference>
<comment type="pathway">
    <text evidence="3 11">Cofactor biosynthesis; molybdopterin biosynthesis.</text>
</comment>
<comment type="function">
    <text evidence="2 11">Catalyzes the insertion of molybdate into adenylated molybdopterin with the concomitant release of AMP.</text>
</comment>
<dbReference type="FunFam" id="3.40.980.10:FF:000004">
    <property type="entry name" value="Molybdopterin molybdenumtransferase"/>
    <property type="match status" value="1"/>
</dbReference>
<evidence type="ECO:0000256" key="6">
    <source>
        <dbReference type="ARBA" id="ARBA00022679"/>
    </source>
</evidence>
<dbReference type="Gene3D" id="2.40.340.10">
    <property type="entry name" value="MoeA, C-terminal, domain IV"/>
    <property type="match status" value="1"/>
</dbReference>
<keyword evidence="6 11" id="KW-0808">Transferase</keyword>
<dbReference type="InterPro" id="IPR005110">
    <property type="entry name" value="MoeA_linker/N"/>
</dbReference>
<evidence type="ECO:0000313" key="13">
    <source>
        <dbReference type="EMBL" id="SHF50819.1"/>
    </source>
</evidence>
<dbReference type="NCBIfam" id="TIGR00177">
    <property type="entry name" value="molyb_syn"/>
    <property type="match status" value="1"/>
</dbReference>
<comment type="catalytic activity">
    <reaction evidence="10">
        <text>adenylyl-molybdopterin + molybdate = Mo-molybdopterin + AMP + H(+)</text>
        <dbReference type="Rhea" id="RHEA:35047"/>
        <dbReference type="ChEBI" id="CHEBI:15378"/>
        <dbReference type="ChEBI" id="CHEBI:36264"/>
        <dbReference type="ChEBI" id="CHEBI:62727"/>
        <dbReference type="ChEBI" id="CHEBI:71302"/>
        <dbReference type="ChEBI" id="CHEBI:456215"/>
        <dbReference type="EC" id="2.10.1.1"/>
    </reaction>
</comment>
<keyword evidence="7 11" id="KW-0479">Metal-binding</keyword>
<dbReference type="GO" id="GO:0046872">
    <property type="term" value="F:metal ion binding"/>
    <property type="evidence" value="ECO:0007669"/>
    <property type="project" value="UniProtKB-UniRule"/>
</dbReference>
<dbReference type="SMART" id="SM00852">
    <property type="entry name" value="MoCF_biosynth"/>
    <property type="match status" value="1"/>
</dbReference>
<dbReference type="InterPro" id="IPR005111">
    <property type="entry name" value="MoeA_C_domain_IV"/>
</dbReference>
<evidence type="ECO:0000256" key="2">
    <source>
        <dbReference type="ARBA" id="ARBA00002901"/>
    </source>
</evidence>
<dbReference type="PANTHER" id="PTHR10192">
    <property type="entry name" value="MOLYBDOPTERIN BIOSYNTHESIS PROTEIN"/>
    <property type="match status" value="1"/>
</dbReference>
<dbReference type="OrthoDB" id="9804758at2"/>
<proteinExistence type="inferred from homology"/>
<dbReference type="GO" id="GO:0061599">
    <property type="term" value="F:molybdopterin molybdotransferase activity"/>
    <property type="evidence" value="ECO:0007669"/>
    <property type="project" value="UniProtKB-UniRule"/>
</dbReference>
<dbReference type="UniPathway" id="UPA00344"/>
<dbReference type="STRING" id="1122206.SAMN02745753_02125"/>
<comment type="similarity">
    <text evidence="4 11">Belongs to the MoeA family.</text>
</comment>
<protein>
    <recommendedName>
        <fullName evidence="11">Molybdopterin molybdenumtransferase</fullName>
        <ecNumber evidence="11">2.10.1.1</ecNumber>
    </recommendedName>
</protein>
<dbReference type="InterPro" id="IPR036425">
    <property type="entry name" value="MoaB/Mog-like_dom_sf"/>
</dbReference>
<dbReference type="GO" id="GO:0005829">
    <property type="term" value="C:cytosol"/>
    <property type="evidence" value="ECO:0007669"/>
    <property type="project" value="TreeGrafter"/>
</dbReference>
<dbReference type="Pfam" id="PF03453">
    <property type="entry name" value="MoeA_N"/>
    <property type="match status" value="1"/>
</dbReference>
<dbReference type="InterPro" id="IPR001453">
    <property type="entry name" value="MoaB/Mog_dom"/>
</dbReference>
<dbReference type="EC" id="2.10.1.1" evidence="11"/>
<dbReference type="InterPro" id="IPR036135">
    <property type="entry name" value="MoeA_linker/N_sf"/>
</dbReference>
<dbReference type="InterPro" id="IPR036688">
    <property type="entry name" value="MoeA_C_domain_IV_sf"/>
</dbReference>
<dbReference type="AlphaFoldDB" id="A0A1M5C7U6"/>
<gene>
    <name evidence="13" type="ORF">SAMN02745753_02125</name>
</gene>
<dbReference type="SUPFAM" id="SSF63867">
    <property type="entry name" value="MoeA C-terminal domain-like"/>
    <property type="match status" value="1"/>
</dbReference>
<dbReference type="Gene3D" id="2.170.190.11">
    <property type="entry name" value="Molybdopterin biosynthesis moea protein, domain 3"/>
    <property type="match status" value="1"/>
</dbReference>
<keyword evidence="14" id="KW-1185">Reference proteome</keyword>
<dbReference type="Proteomes" id="UP000184517">
    <property type="component" value="Unassembled WGS sequence"/>
</dbReference>
<organism evidence="13 14">
    <name type="scientific">Marinomonas polaris DSM 16579</name>
    <dbReference type="NCBI Taxonomy" id="1122206"/>
    <lineage>
        <taxon>Bacteria</taxon>
        <taxon>Pseudomonadati</taxon>
        <taxon>Pseudomonadota</taxon>
        <taxon>Gammaproteobacteria</taxon>
        <taxon>Oceanospirillales</taxon>
        <taxon>Oceanospirillaceae</taxon>
        <taxon>Marinomonas</taxon>
    </lineage>
</organism>
<comment type="cofactor">
    <cofactor evidence="1 11">
        <name>Mg(2+)</name>
        <dbReference type="ChEBI" id="CHEBI:18420"/>
    </cofactor>
</comment>
<dbReference type="Pfam" id="PF00994">
    <property type="entry name" value="MoCF_biosynth"/>
    <property type="match status" value="1"/>
</dbReference>
<dbReference type="RefSeq" id="WP_072839671.1">
    <property type="nucleotide sequence ID" value="NZ_FQVF01000008.1"/>
</dbReference>
<name>A0A1M5C7U6_9GAMM</name>
<evidence type="ECO:0000256" key="11">
    <source>
        <dbReference type="RuleBase" id="RU365090"/>
    </source>
</evidence>
<dbReference type="EMBL" id="FQVF01000008">
    <property type="protein sequence ID" value="SHF50819.1"/>
    <property type="molecule type" value="Genomic_DNA"/>
</dbReference>
<evidence type="ECO:0000256" key="9">
    <source>
        <dbReference type="ARBA" id="ARBA00023150"/>
    </source>
</evidence>
<dbReference type="CDD" id="cd00887">
    <property type="entry name" value="MoeA"/>
    <property type="match status" value="1"/>
</dbReference>
<evidence type="ECO:0000313" key="14">
    <source>
        <dbReference type="Proteomes" id="UP000184517"/>
    </source>
</evidence>
<keyword evidence="5 11" id="KW-0500">Molybdenum</keyword>
<evidence type="ECO:0000256" key="1">
    <source>
        <dbReference type="ARBA" id="ARBA00001946"/>
    </source>
</evidence>
<dbReference type="SUPFAM" id="SSF53218">
    <property type="entry name" value="Molybdenum cofactor biosynthesis proteins"/>
    <property type="match status" value="1"/>
</dbReference>
<sequence length="397" mass="42385">MSTLFAFEDALEEIKHNANVRVEQQTLTLTNAVGRILAIDVVAGISVPTHDNSAMDGYALACADWYAGKHFNVSQRIAAGRHPEPLIPGTCARIFTGANIPAGADTVVMQENAQPVGDKVVFDEQPSLADNVRPQGQDMQLGQTVIKAGVKITPIHIGLLSSLGISEVNVYKQLNVGILTTGDELIPTGTSLKAGQIYNSNGPMLSALVTQAGHNVSLCIHAADTLEDTKAALKTLMQSCDVILSSGGVSVGEEDHVKGALEKLGKVHLWKIAIKPGKPLVHATLQGIPFLGLPGNPSSTLVTYHWFARLLLSICSGQIAELPQSYLVDAGFNRNKTIQRDEFLRVSVGKDGLAYAHPQQSSGALLAASESQGYLHVKANTQVEYGHSYPFYPFSAF</sequence>
<evidence type="ECO:0000256" key="10">
    <source>
        <dbReference type="ARBA" id="ARBA00047317"/>
    </source>
</evidence>
<keyword evidence="9 11" id="KW-0501">Molybdenum cofactor biosynthesis</keyword>
<evidence type="ECO:0000256" key="3">
    <source>
        <dbReference type="ARBA" id="ARBA00005046"/>
    </source>
</evidence>
<evidence type="ECO:0000256" key="4">
    <source>
        <dbReference type="ARBA" id="ARBA00010763"/>
    </source>
</evidence>
<evidence type="ECO:0000259" key="12">
    <source>
        <dbReference type="SMART" id="SM00852"/>
    </source>
</evidence>
<evidence type="ECO:0000256" key="8">
    <source>
        <dbReference type="ARBA" id="ARBA00022842"/>
    </source>
</evidence>
<reference evidence="14" key="1">
    <citation type="submission" date="2016-11" db="EMBL/GenBank/DDBJ databases">
        <authorList>
            <person name="Varghese N."/>
            <person name="Submissions S."/>
        </authorList>
    </citation>
    <scope>NUCLEOTIDE SEQUENCE [LARGE SCALE GENOMIC DNA]</scope>
    <source>
        <strain evidence="14">DSM 16579</strain>
    </source>
</reference>
<feature type="domain" description="MoaB/Mog" evidence="12">
    <location>
        <begin position="177"/>
        <end position="314"/>
    </location>
</feature>